<gene>
    <name evidence="2" type="ORF">KPH14_013009</name>
</gene>
<name>A0AAD9R7X0_9HYME</name>
<proteinExistence type="predicted"/>
<evidence type="ECO:0000313" key="3">
    <source>
        <dbReference type="Proteomes" id="UP001258017"/>
    </source>
</evidence>
<evidence type="ECO:0000256" key="1">
    <source>
        <dbReference type="SAM" id="MobiDB-lite"/>
    </source>
</evidence>
<dbReference type="AlphaFoldDB" id="A0AAD9R7X0"/>
<sequence length="99" mass="11378">MFQEERDDARTKAKESIAKVQDENRKNFNKKRKDARTYRDNDLVAIRRTQLGPGLKLAAKYLGPYRIAKALRNDRYVVEKVGNHEGPQQTSTAADSMKP</sequence>
<keyword evidence="3" id="KW-1185">Reference proteome</keyword>
<protein>
    <submittedName>
        <fullName evidence="2">Uncharacterized protein</fullName>
    </submittedName>
</protein>
<organism evidence="2 3">
    <name type="scientific">Odynerus spinipes</name>
    <dbReference type="NCBI Taxonomy" id="1348599"/>
    <lineage>
        <taxon>Eukaryota</taxon>
        <taxon>Metazoa</taxon>
        <taxon>Ecdysozoa</taxon>
        <taxon>Arthropoda</taxon>
        <taxon>Hexapoda</taxon>
        <taxon>Insecta</taxon>
        <taxon>Pterygota</taxon>
        <taxon>Neoptera</taxon>
        <taxon>Endopterygota</taxon>
        <taxon>Hymenoptera</taxon>
        <taxon>Apocrita</taxon>
        <taxon>Aculeata</taxon>
        <taxon>Vespoidea</taxon>
        <taxon>Vespidae</taxon>
        <taxon>Eumeninae</taxon>
        <taxon>Odynerus</taxon>
    </lineage>
</organism>
<evidence type="ECO:0000313" key="2">
    <source>
        <dbReference type="EMBL" id="KAK2574722.1"/>
    </source>
</evidence>
<reference evidence="2" key="2">
    <citation type="journal article" date="2023" name="Commun. Biol.">
        <title>Intrasexual cuticular hydrocarbon dimorphism in a wasp sheds light on hydrocarbon biosynthesis genes in Hymenoptera.</title>
        <authorList>
            <person name="Moris V.C."/>
            <person name="Podsiadlowski L."/>
            <person name="Martin S."/>
            <person name="Oeyen J.P."/>
            <person name="Donath A."/>
            <person name="Petersen M."/>
            <person name="Wilbrandt J."/>
            <person name="Misof B."/>
            <person name="Liedtke D."/>
            <person name="Thamm M."/>
            <person name="Scheiner R."/>
            <person name="Schmitt T."/>
            <person name="Niehuis O."/>
        </authorList>
    </citation>
    <scope>NUCLEOTIDE SEQUENCE</scope>
    <source>
        <strain evidence="2">GBR_01_08_01A</strain>
    </source>
</reference>
<feature type="region of interest" description="Disordered" evidence="1">
    <location>
        <begin position="1"/>
        <end position="36"/>
    </location>
</feature>
<dbReference type="Proteomes" id="UP001258017">
    <property type="component" value="Unassembled WGS sequence"/>
</dbReference>
<accession>A0AAD9R7X0</accession>
<dbReference type="EMBL" id="JAIFRP010005152">
    <property type="protein sequence ID" value="KAK2574722.1"/>
    <property type="molecule type" value="Genomic_DNA"/>
</dbReference>
<comment type="caution">
    <text evidence="2">The sequence shown here is derived from an EMBL/GenBank/DDBJ whole genome shotgun (WGS) entry which is preliminary data.</text>
</comment>
<feature type="non-terminal residue" evidence="2">
    <location>
        <position position="99"/>
    </location>
</feature>
<reference evidence="2" key="1">
    <citation type="submission" date="2021-08" db="EMBL/GenBank/DDBJ databases">
        <authorList>
            <person name="Misof B."/>
            <person name="Oliver O."/>
            <person name="Podsiadlowski L."/>
            <person name="Donath A."/>
            <person name="Peters R."/>
            <person name="Mayer C."/>
            <person name="Rust J."/>
            <person name="Gunkel S."/>
            <person name="Lesny P."/>
            <person name="Martin S."/>
            <person name="Oeyen J.P."/>
            <person name="Petersen M."/>
            <person name="Panagiotis P."/>
            <person name="Wilbrandt J."/>
            <person name="Tanja T."/>
        </authorList>
    </citation>
    <scope>NUCLEOTIDE SEQUENCE</scope>
    <source>
        <strain evidence="2">GBR_01_08_01A</strain>
        <tissue evidence="2">Thorax + abdomen</tissue>
    </source>
</reference>
<feature type="compositionally biased region" description="Basic and acidic residues" evidence="1">
    <location>
        <begin position="7"/>
        <end position="26"/>
    </location>
</feature>